<dbReference type="EnsemblPlants" id="MELO3C024546.2.1">
    <property type="protein sequence ID" value="MELO3C024546.2.1"/>
    <property type="gene ID" value="MELO3C024546.2"/>
</dbReference>
<keyword evidence="1" id="KW-1133">Transmembrane helix</keyword>
<dbReference type="Gramene" id="MELO3C024546.2.1">
    <property type="protein sequence ID" value="MELO3C024546.2.1"/>
    <property type="gene ID" value="MELO3C024546.2"/>
</dbReference>
<evidence type="ECO:0000313" key="2">
    <source>
        <dbReference type="EnsemblPlants" id="MELO3C024546.2.1"/>
    </source>
</evidence>
<accession>A0A9I9DWC0</accession>
<feature type="transmembrane region" description="Helical" evidence="1">
    <location>
        <begin position="48"/>
        <end position="71"/>
    </location>
</feature>
<sequence length="79" mass="8815">MGSDPLLLANKSIGDNEGDINGVPAHNNSIIKDLQGDLLRSYELHNPLARCIGFIFFLLINVTRFIVLPFYKDVEILSD</sequence>
<protein>
    <submittedName>
        <fullName evidence="2">Uncharacterized protein</fullName>
    </submittedName>
</protein>
<reference evidence="2" key="1">
    <citation type="submission" date="2023-03" db="UniProtKB">
        <authorList>
            <consortium name="EnsemblPlants"/>
        </authorList>
    </citation>
    <scope>IDENTIFICATION</scope>
</reference>
<keyword evidence="1" id="KW-0812">Transmembrane</keyword>
<proteinExistence type="predicted"/>
<keyword evidence="1" id="KW-0472">Membrane</keyword>
<evidence type="ECO:0000256" key="1">
    <source>
        <dbReference type="SAM" id="Phobius"/>
    </source>
</evidence>
<name>A0A9I9DWC0_CUCME</name>
<organism evidence="2">
    <name type="scientific">Cucumis melo</name>
    <name type="common">Muskmelon</name>
    <dbReference type="NCBI Taxonomy" id="3656"/>
    <lineage>
        <taxon>Eukaryota</taxon>
        <taxon>Viridiplantae</taxon>
        <taxon>Streptophyta</taxon>
        <taxon>Embryophyta</taxon>
        <taxon>Tracheophyta</taxon>
        <taxon>Spermatophyta</taxon>
        <taxon>Magnoliopsida</taxon>
        <taxon>eudicotyledons</taxon>
        <taxon>Gunneridae</taxon>
        <taxon>Pentapetalae</taxon>
        <taxon>rosids</taxon>
        <taxon>fabids</taxon>
        <taxon>Cucurbitales</taxon>
        <taxon>Cucurbitaceae</taxon>
        <taxon>Benincaseae</taxon>
        <taxon>Cucumis</taxon>
    </lineage>
</organism>
<dbReference type="AlphaFoldDB" id="A0A9I9DWC0"/>